<dbReference type="PANTHER" id="PTHR11804:SF45">
    <property type="entry name" value="SIMILAR TO OLIGOENDOPEPTIDASE"/>
    <property type="match status" value="1"/>
</dbReference>
<dbReference type="EC" id="3.4.24.-" evidence="6"/>
<dbReference type="EMBL" id="JAUSTN010000002">
    <property type="protein sequence ID" value="MDQ0274347.1"/>
    <property type="molecule type" value="Genomic_DNA"/>
</dbReference>
<organism evidence="9 10">
    <name type="scientific">Peptoniphilus koenoeneniae</name>
    <dbReference type="NCBI Taxonomy" id="507751"/>
    <lineage>
        <taxon>Bacteria</taxon>
        <taxon>Bacillati</taxon>
        <taxon>Bacillota</taxon>
        <taxon>Tissierellia</taxon>
        <taxon>Tissierellales</taxon>
        <taxon>Peptoniphilaceae</taxon>
        <taxon>Peptoniphilus</taxon>
    </lineage>
</organism>
<dbReference type="NCBIfam" id="TIGR00181">
    <property type="entry name" value="pepF"/>
    <property type="match status" value="1"/>
</dbReference>
<dbReference type="Proteomes" id="UP001236559">
    <property type="component" value="Unassembled WGS sequence"/>
</dbReference>
<evidence type="ECO:0000256" key="5">
    <source>
        <dbReference type="ARBA" id="ARBA00023049"/>
    </source>
</evidence>
<dbReference type="InterPro" id="IPR004438">
    <property type="entry name" value="Peptidase_M3B"/>
</dbReference>
<accession>A0ABU0ASU6</accession>
<dbReference type="CDD" id="cd09609">
    <property type="entry name" value="M3B_PepF"/>
    <property type="match status" value="1"/>
</dbReference>
<feature type="domain" description="Oligopeptidase F N-terminal" evidence="8">
    <location>
        <begin position="113"/>
        <end position="178"/>
    </location>
</feature>
<evidence type="ECO:0000256" key="6">
    <source>
        <dbReference type="RuleBase" id="RU368091"/>
    </source>
</evidence>
<keyword evidence="2 6" id="KW-0479">Metal-binding</keyword>
<dbReference type="Gene3D" id="1.10.1370.20">
    <property type="entry name" value="Oligoendopeptidase f, C-terminal domain"/>
    <property type="match status" value="1"/>
</dbReference>
<comment type="similarity">
    <text evidence="6">Belongs to the peptidase M3B family.</text>
</comment>
<dbReference type="InterPro" id="IPR001567">
    <property type="entry name" value="Pept_M3A_M3B_dom"/>
</dbReference>
<dbReference type="Gene3D" id="1.20.140.70">
    <property type="entry name" value="Oligopeptidase f, N-terminal domain"/>
    <property type="match status" value="1"/>
</dbReference>
<comment type="function">
    <text evidence="6">Has oligopeptidase activity and degrades a variety of small bioactive peptides.</text>
</comment>
<dbReference type="InterPro" id="IPR045090">
    <property type="entry name" value="Pept_M3A_M3B"/>
</dbReference>
<evidence type="ECO:0000256" key="3">
    <source>
        <dbReference type="ARBA" id="ARBA00022801"/>
    </source>
</evidence>
<dbReference type="SUPFAM" id="SSF55486">
    <property type="entry name" value="Metalloproteases ('zincins'), catalytic domain"/>
    <property type="match status" value="1"/>
</dbReference>
<dbReference type="InterPro" id="IPR034009">
    <property type="entry name" value="M3B_PepF_4"/>
</dbReference>
<keyword evidence="4 6" id="KW-0862">Zinc</keyword>
<name>A0ABU0ASU6_9FIRM</name>
<comment type="cofactor">
    <cofactor evidence="6">
        <name>Zn(2+)</name>
        <dbReference type="ChEBI" id="CHEBI:29105"/>
    </cofactor>
    <text evidence="6">Binds 1 zinc ion.</text>
</comment>
<evidence type="ECO:0000259" key="7">
    <source>
        <dbReference type="Pfam" id="PF01432"/>
    </source>
</evidence>
<evidence type="ECO:0000259" key="8">
    <source>
        <dbReference type="Pfam" id="PF08439"/>
    </source>
</evidence>
<feature type="domain" description="Peptidase M3A/M3B catalytic" evidence="7">
    <location>
        <begin position="199"/>
        <end position="580"/>
    </location>
</feature>
<evidence type="ECO:0000313" key="9">
    <source>
        <dbReference type="EMBL" id="MDQ0274347.1"/>
    </source>
</evidence>
<dbReference type="RefSeq" id="WP_023054727.1">
    <property type="nucleotide sequence ID" value="NZ_JAUSTN010000002.1"/>
</dbReference>
<keyword evidence="1 6" id="KW-0645">Protease</keyword>
<keyword evidence="3 6" id="KW-0378">Hydrolase</keyword>
<keyword evidence="10" id="KW-1185">Reference proteome</keyword>
<proteinExistence type="inferred from homology"/>
<dbReference type="InterPro" id="IPR013647">
    <property type="entry name" value="OligopepF_N_dom"/>
</dbReference>
<evidence type="ECO:0000313" key="10">
    <source>
        <dbReference type="Proteomes" id="UP001236559"/>
    </source>
</evidence>
<dbReference type="Pfam" id="PF01432">
    <property type="entry name" value="Peptidase_M3"/>
    <property type="match status" value="1"/>
</dbReference>
<dbReference type="Pfam" id="PF08439">
    <property type="entry name" value="Peptidase_M3_N"/>
    <property type="match status" value="1"/>
</dbReference>
<dbReference type="InterPro" id="IPR042088">
    <property type="entry name" value="OligoPept_F_C"/>
</dbReference>
<protein>
    <recommendedName>
        <fullName evidence="6">Oligopeptidase F</fullName>
        <ecNumber evidence="6">3.4.24.-</ecNumber>
    </recommendedName>
</protein>
<sequence>MEGLRKRSEVPENEKWDLSRLYKNTDDYKKDLQKAMEISEEIVNFKKVENKDDLYKLLKLYEKYKEKESLLANYVSLMLSVDLTDEDAKILNSKFNMEYPKMAQANSIVSDILISLDEKIIEDYKKNYKELHSFIEKILRKKPHILDKDKELLLSKFSYTLDSPIRIYDTSKMEDMTFEDFEVDGKVYKNSFVLYENYYQYHRDTEVRRKAFQSFSRGLEKYKNTFAAIYDNYLNIEKTQASLRGFDSLIDYHLFSQDVTREMYNRQIDLIMKYLAPHMRHYARLIKKFYNLDQIRFSDLKLPIDADYNKKINIEDSKKYVEKVLSVMGEDYLKIAMSSYKDRWTDFASNIGKSTGGFCASPYKRGSYILLSWTGEFSELFTLVHEIGHGCHFHYAQEENSVLEEEPSLYFIEAPSTCNEVLLVKGLLKDEKDKRFIRYILSYLIGNTYFHNFVTHLLEAAYQREVYYLVDKGQPITENILSKIKLDVLKKFWGDEVIMDEGAELTWMRQPHYFMGLYSYTYSAGLTISTNIANRIYEEGQSAVNDWKKALKSGGRKTPVELAKLGGIDITKDQPLMNTIDYIGSIIDKIDSLID</sequence>
<gene>
    <name evidence="9" type="ORF">J2S72_000355</name>
</gene>
<dbReference type="PANTHER" id="PTHR11804">
    <property type="entry name" value="PROTEASE M3 THIMET OLIGOPEPTIDASE-RELATED"/>
    <property type="match status" value="1"/>
</dbReference>
<comment type="caution">
    <text evidence="9">The sequence shown here is derived from an EMBL/GenBank/DDBJ whole genome shotgun (WGS) entry which is preliminary data.</text>
</comment>
<keyword evidence="5 6" id="KW-0482">Metalloprotease</keyword>
<evidence type="ECO:0000256" key="2">
    <source>
        <dbReference type="ARBA" id="ARBA00022723"/>
    </source>
</evidence>
<evidence type="ECO:0000256" key="4">
    <source>
        <dbReference type="ARBA" id="ARBA00022833"/>
    </source>
</evidence>
<reference evidence="9 10" key="1">
    <citation type="submission" date="2023-07" db="EMBL/GenBank/DDBJ databases">
        <title>Genomic Encyclopedia of Type Strains, Phase IV (KMG-IV): sequencing the most valuable type-strain genomes for metagenomic binning, comparative biology and taxonomic classification.</title>
        <authorList>
            <person name="Goeker M."/>
        </authorList>
    </citation>
    <scope>NUCLEOTIDE SEQUENCE [LARGE SCALE GENOMIC DNA]</scope>
    <source>
        <strain evidence="9 10">DSM 22616</strain>
    </source>
</reference>
<evidence type="ECO:0000256" key="1">
    <source>
        <dbReference type="ARBA" id="ARBA00022670"/>
    </source>
</evidence>